<dbReference type="Gene3D" id="3.40.225.10">
    <property type="entry name" value="Class II aldolase/adducin N-terminal domain"/>
    <property type="match status" value="1"/>
</dbReference>
<protein>
    <recommendedName>
        <fullName evidence="3">Class II aldolase/adducin N-terminal domain-containing protein</fullName>
    </recommendedName>
</protein>
<dbReference type="GO" id="GO:0046872">
    <property type="term" value="F:metal ion binding"/>
    <property type="evidence" value="ECO:0007669"/>
    <property type="project" value="UniProtKB-KW"/>
</dbReference>
<evidence type="ECO:0000313" key="4">
    <source>
        <dbReference type="EMBL" id="GAF92925.1"/>
    </source>
</evidence>
<accession>X0UWW4</accession>
<feature type="non-terminal residue" evidence="4">
    <location>
        <position position="94"/>
    </location>
</feature>
<proteinExistence type="predicted"/>
<dbReference type="InterPro" id="IPR036409">
    <property type="entry name" value="Aldolase_II/adducin_N_sf"/>
</dbReference>
<dbReference type="GO" id="GO:0005829">
    <property type="term" value="C:cytosol"/>
    <property type="evidence" value="ECO:0007669"/>
    <property type="project" value="TreeGrafter"/>
</dbReference>
<reference evidence="4" key="1">
    <citation type="journal article" date="2014" name="Front. Microbiol.">
        <title>High frequency of phylogenetically diverse reductive dehalogenase-homologous genes in deep subseafloor sedimentary metagenomes.</title>
        <authorList>
            <person name="Kawai M."/>
            <person name="Futagami T."/>
            <person name="Toyoda A."/>
            <person name="Takaki Y."/>
            <person name="Nishi S."/>
            <person name="Hori S."/>
            <person name="Arai W."/>
            <person name="Tsubouchi T."/>
            <person name="Morono Y."/>
            <person name="Uchiyama I."/>
            <person name="Ito T."/>
            <person name="Fujiyama A."/>
            <person name="Inagaki F."/>
            <person name="Takami H."/>
        </authorList>
    </citation>
    <scope>NUCLEOTIDE SEQUENCE</scope>
    <source>
        <strain evidence="4">Expedition CK06-06</strain>
    </source>
</reference>
<feature type="domain" description="Class II aldolase/adducin N-terminal" evidence="3">
    <location>
        <begin position="10"/>
        <end position="94"/>
    </location>
</feature>
<dbReference type="SUPFAM" id="SSF53639">
    <property type="entry name" value="AraD/HMP-PK domain-like"/>
    <property type="match status" value="1"/>
</dbReference>
<name>X0UWW4_9ZZZZ</name>
<dbReference type="InterPro" id="IPR001303">
    <property type="entry name" value="Aldolase_II/adducin_N"/>
</dbReference>
<organism evidence="4">
    <name type="scientific">marine sediment metagenome</name>
    <dbReference type="NCBI Taxonomy" id="412755"/>
    <lineage>
        <taxon>unclassified sequences</taxon>
        <taxon>metagenomes</taxon>
        <taxon>ecological metagenomes</taxon>
    </lineage>
</organism>
<evidence type="ECO:0000256" key="1">
    <source>
        <dbReference type="ARBA" id="ARBA00022723"/>
    </source>
</evidence>
<dbReference type="GO" id="GO:0016832">
    <property type="term" value="F:aldehyde-lyase activity"/>
    <property type="evidence" value="ECO:0007669"/>
    <property type="project" value="TreeGrafter"/>
</dbReference>
<comment type="caution">
    <text evidence="4">The sequence shown here is derived from an EMBL/GenBank/DDBJ whole genome shotgun (WGS) entry which is preliminary data.</text>
</comment>
<dbReference type="AlphaFoldDB" id="X0UWW4"/>
<evidence type="ECO:0000256" key="2">
    <source>
        <dbReference type="ARBA" id="ARBA00023239"/>
    </source>
</evidence>
<dbReference type="InterPro" id="IPR050197">
    <property type="entry name" value="Aldolase_class_II_sugar_metab"/>
</dbReference>
<keyword evidence="1" id="KW-0479">Metal-binding</keyword>
<evidence type="ECO:0000259" key="3">
    <source>
        <dbReference type="Pfam" id="PF00596"/>
    </source>
</evidence>
<keyword evidence="2" id="KW-0456">Lyase</keyword>
<dbReference type="Pfam" id="PF00596">
    <property type="entry name" value="Aldolase_II"/>
    <property type="match status" value="1"/>
</dbReference>
<dbReference type="EMBL" id="BARS01019621">
    <property type="protein sequence ID" value="GAF92925.1"/>
    <property type="molecule type" value="Genomic_DNA"/>
</dbReference>
<dbReference type="PANTHER" id="PTHR22789">
    <property type="entry name" value="FUCULOSE PHOSPHATE ALDOLASE"/>
    <property type="match status" value="1"/>
</dbReference>
<sequence>MSIWNSEKKAVLEAAQQMAQKGLVVGTSGNVSMRISEPGGRQLLAITPNNRYYDLLDVDDIGIVDFEGECVEGELTTSIETMLHIGICKARKKV</sequence>
<dbReference type="PANTHER" id="PTHR22789:SF0">
    <property type="entry name" value="3-OXO-TETRONATE 4-PHOSPHATE DECARBOXYLASE-RELATED"/>
    <property type="match status" value="1"/>
</dbReference>
<dbReference type="GO" id="GO:0019323">
    <property type="term" value="P:pentose catabolic process"/>
    <property type="evidence" value="ECO:0007669"/>
    <property type="project" value="TreeGrafter"/>
</dbReference>
<gene>
    <name evidence="4" type="ORF">S01H1_31765</name>
</gene>